<name>A0A0L1KEI4_9SPHN</name>
<dbReference type="Proteomes" id="UP000037446">
    <property type="component" value="Unassembled WGS sequence"/>
</dbReference>
<reference evidence="2" key="1">
    <citation type="submission" date="2015-02" db="EMBL/GenBank/DDBJ databases">
        <authorList>
            <person name="Chooi Y.-H."/>
        </authorList>
    </citation>
    <scope>NUCLEOTIDE SEQUENCE [LARGE SCALE GENOMIC DNA]</scope>
    <source>
        <strain evidence="2">LAMA 915</strain>
    </source>
</reference>
<dbReference type="AlphaFoldDB" id="A0A0L1KEI4"/>
<dbReference type="EMBL" id="JYNE01000023">
    <property type="protein sequence ID" value="KNH02262.1"/>
    <property type="molecule type" value="Genomic_DNA"/>
</dbReference>
<sequence>MRGVTAGSGVARGDGWVTGARGALSPDGPGAGDSIGAGLGAAVGLAVGA</sequence>
<dbReference type="GO" id="GO:0006508">
    <property type="term" value="P:proteolysis"/>
    <property type="evidence" value="ECO:0007669"/>
    <property type="project" value="UniProtKB-KW"/>
</dbReference>
<proteinExistence type="predicted"/>
<organism evidence="2 3">
    <name type="scientific">Qipengyuania citrea LAMA 915</name>
    <dbReference type="NCBI Taxonomy" id="1306953"/>
    <lineage>
        <taxon>Bacteria</taxon>
        <taxon>Pseudomonadati</taxon>
        <taxon>Pseudomonadota</taxon>
        <taxon>Alphaproteobacteria</taxon>
        <taxon>Sphingomonadales</taxon>
        <taxon>Erythrobacteraceae</taxon>
        <taxon>Qipengyuania</taxon>
    </lineage>
</organism>
<dbReference type="GO" id="GO:0008233">
    <property type="term" value="F:peptidase activity"/>
    <property type="evidence" value="ECO:0007669"/>
    <property type="project" value="UniProtKB-KW"/>
</dbReference>
<evidence type="ECO:0000313" key="3">
    <source>
        <dbReference type="Proteomes" id="UP000037446"/>
    </source>
</evidence>
<dbReference type="STRING" id="1306953.J121_2508"/>
<keyword evidence="2" id="KW-0645">Protease</keyword>
<keyword evidence="2" id="KW-0378">Hydrolase</keyword>
<feature type="region of interest" description="Disordered" evidence="1">
    <location>
        <begin position="1"/>
        <end position="32"/>
    </location>
</feature>
<accession>A0A0L1KEI4</accession>
<protein>
    <submittedName>
        <fullName evidence="2">Protease</fullName>
    </submittedName>
</protein>
<evidence type="ECO:0000256" key="1">
    <source>
        <dbReference type="SAM" id="MobiDB-lite"/>
    </source>
</evidence>
<gene>
    <name evidence="2" type="ORF">J121_2508</name>
</gene>
<evidence type="ECO:0000313" key="2">
    <source>
        <dbReference type="EMBL" id="KNH02262.1"/>
    </source>
</evidence>
<comment type="caution">
    <text evidence="2">The sequence shown here is derived from an EMBL/GenBank/DDBJ whole genome shotgun (WGS) entry which is preliminary data.</text>
</comment>